<evidence type="ECO:0000313" key="3">
    <source>
        <dbReference type="Proteomes" id="UP000824633"/>
    </source>
</evidence>
<keyword evidence="1" id="KW-1133">Transmembrane helix</keyword>
<keyword evidence="1" id="KW-0472">Membrane</keyword>
<evidence type="ECO:0008006" key="4">
    <source>
        <dbReference type="Google" id="ProtNLM"/>
    </source>
</evidence>
<reference evidence="3" key="1">
    <citation type="submission" date="2021-07" db="EMBL/GenBank/DDBJ databases">
        <title>Complete genome sequencing of a Clostridium isolate.</title>
        <authorList>
            <person name="Ueki A."/>
            <person name="Tonouchi A."/>
        </authorList>
    </citation>
    <scope>NUCLEOTIDE SEQUENCE [LARGE SCALE GENOMIC DNA]</scope>
    <source>
        <strain evidence="3">C5S11</strain>
    </source>
</reference>
<evidence type="ECO:0000313" key="2">
    <source>
        <dbReference type="EMBL" id="BCZ44626.1"/>
    </source>
</evidence>
<proteinExistence type="predicted"/>
<feature type="transmembrane region" description="Helical" evidence="1">
    <location>
        <begin position="138"/>
        <end position="166"/>
    </location>
</feature>
<evidence type="ECO:0000256" key="1">
    <source>
        <dbReference type="SAM" id="Phobius"/>
    </source>
</evidence>
<dbReference type="Pfam" id="PF12730">
    <property type="entry name" value="ABC2_membrane_4"/>
    <property type="match status" value="1"/>
</dbReference>
<sequence length="247" mass="27809">MSNLIRGEFYKLRKSKCLIGMIFLAICAGFLLIGEWENEGRRMFSGINGVNSISLAIGMIVICNFLFSILSVAFIVNDFKNGGISKSYSYGFRRSEVILSKLIVFMLFSLVLELIYTTILVIYVSYNYGFCEVFNFNTILYLIRVISVGGMYNLATISIITMIAIITKNNLCTFVSPIILLMTFSLACSSYPYISHAFLYLPYMTGIRAINIFSSEADIIRCIISSIVTFIITIGGSLLYIKYEDIK</sequence>
<keyword evidence="3" id="KW-1185">Reference proteome</keyword>
<dbReference type="EMBL" id="AP024849">
    <property type="protein sequence ID" value="BCZ44626.1"/>
    <property type="molecule type" value="Genomic_DNA"/>
</dbReference>
<gene>
    <name evidence="2" type="ORF">psyc5s11_06930</name>
</gene>
<keyword evidence="1" id="KW-0812">Transmembrane</keyword>
<dbReference type="Proteomes" id="UP000824633">
    <property type="component" value="Chromosome"/>
</dbReference>
<name>A0ABN6IVA6_9CLOT</name>
<dbReference type="RefSeq" id="WP_224036292.1">
    <property type="nucleotide sequence ID" value="NZ_AP024849.1"/>
</dbReference>
<feature type="transmembrane region" description="Helical" evidence="1">
    <location>
        <begin position="53"/>
        <end position="76"/>
    </location>
</feature>
<feature type="transmembrane region" description="Helical" evidence="1">
    <location>
        <begin position="219"/>
        <end position="241"/>
    </location>
</feature>
<accession>A0ABN6IVA6</accession>
<protein>
    <recommendedName>
        <fullName evidence="4">ABC-2 family transporter protein</fullName>
    </recommendedName>
</protein>
<feature type="transmembrane region" description="Helical" evidence="1">
    <location>
        <begin position="178"/>
        <end position="199"/>
    </location>
</feature>
<feature type="transmembrane region" description="Helical" evidence="1">
    <location>
        <begin position="16"/>
        <end position="33"/>
    </location>
</feature>
<feature type="transmembrane region" description="Helical" evidence="1">
    <location>
        <begin position="97"/>
        <end position="126"/>
    </location>
</feature>
<organism evidence="2 3">
    <name type="scientific">Clostridium gelidum</name>
    <dbReference type="NCBI Taxonomy" id="704125"/>
    <lineage>
        <taxon>Bacteria</taxon>
        <taxon>Bacillati</taxon>
        <taxon>Bacillota</taxon>
        <taxon>Clostridia</taxon>
        <taxon>Eubacteriales</taxon>
        <taxon>Clostridiaceae</taxon>
        <taxon>Clostridium</taxon>
    </lineage>
</organism>